<evidence type="ECO:0000259" key="2">
    <source>
        <dbReference type="Pfam" id="PF09834"/>
    </source>
</evidence>
<gene>
    <name evidence="3" type="ORF">J7S20_08005</name>
</gene>
<dbReference type="Pfam" id="PF09834">
    <property type="entry name" value="DUF2061"/>
    <property type="match status" value="1"/>
</dbReference>
<organism evidence="3 4">
    <name type="scientific">Stakelama marina</name>
    <dbReference type="NCBI Taxonomy" id="2826939"/>
    <lineage>
        <taxon>Bacteria</taxon>
        <taxon>Pseudomonadati</taxon>
        <taxon>Pseudomonadota</taxon>
        <taxon>Alphaproteobacteria</taxon>
        <taxon>Sphingomonadales</taxon>
        <taxon>Sphingomonadaceae</taxon>
        <taxon>Stakelama</taxon>
    </lineage>
</organism>
<name>A0A8T4IH90_9SPHN</name>
<dbReference type="EMBL" id="JAGRQC010000002">
    <property type="protein sequence ID" value="MBR0552445.1"/>
    <property type="molecule type" value="Genomic_DNA"/>
</dbReference>
<protein>
    <submittedName>
        <fullName evidence="3">DUF2061 domain-containing protein</fullName>
    </submittedName>
</protein>
<proteinExistence type="predicted"/>
<evidence type="ECO:0000256" key="1">
    <source>
        <dbReference type="SAM" id="MobiDB-lite"/>
    </source>
</evidence>
<dbReference type="AlphaFoldDB" id="A0A8T4IH90"/>
<feature type="region of interest" description="Disordered" evidence="1">
    <location>
        <begin position="78"/>
        <end position="99"/>
    </location>
</feature>
<accession>A0A8T4IH90</accession>
<evidence type="ECO:0000313" key="3">
    <source>
        <dbReference type="EMBL" id="MBR0552445.1"/>
    </source>
</evidence>
<sequence length="99" mass="10989">MFVFRGVESHPRSMVKAVSWRILGSIDTFVLSWLFSGNPTIAVSIAGTEVFTKILLFYFHERIWALVHWGHIMPEGMGQNGENDVPADPEAAASETPAN</sequence>
<dbReference type="Proteomes" id="UP000676996">
    <property type="component" value="Unassembled WGS sequence"/>
</dbReference>
<comment type="caution">
    <text evidence="3">The sequence shown here is derived from an EMBL/GenBank/DDBJ whole genome shotgun (WGS) entry which is preliminary data.</text>
</comment>
<reference evidence="3" key="1">
    <citation type="submission" date="2021-04" db="EMBL/GenBank/DDBJ databases">
        <title>Ouciella asimina sp. nov., isolated from the surface seawater in the hydrothermal field of Okinawa Trough.</title>
        <authorList>
            <person name="Shuang W."/>
        </authorList>
    </citation>
    <scope>NUCLEOTIDE SEQUENCE</scope>
    <source>
        <strain evidence="3">LXI357</strain>
    </source>
</reference>
<feature type="domain" description="DUF2061" evidence="2">
    <location>
        <begin position="14"/>
        <end position="65"/>
    </location>
</feature>
<evidence type="ECO:0000313" key="4">
    <source>
        <dbReference type="Proteomes" id="UP000676996"/>
    </source>
</evidence>
<keyword evidence="4" id="KW-1185">Reference proteome</keyword>
<dbReference type="InterPro" id="IPR018638">
    <property type="entry name" value="DUF2061_membrane"/>
</dbReference>